<name>A0ACB6ZXV1_THEGA</name>
<reference evidence="1" key="1">
    <citation type="submission" date="2019-10" db="EMBL/GenBank/DDBJ databases">
        <authorList>
            <consortium name="DOE Joint Genome Institute"/>
            <person name="Kuo A."/>
            <person name="Miyauchi S."/>
            <person name="Kiss E."/>
            <person name="Drula E."/>
            <person name="Kohler A."/>
            <person name="Sanchez-Garcia M."/>
            <person name="Andreopoulos B."/>
            <person name="Barry K.W."/>
            <person name="Bonito G."/>
            <person name="Buee M."/>
            <person name="Carver A."/>
            <person name="Chen C."/>
            <person name="Cichocki N."/>
            <person name="Clum A."/>
            <person name="Culley D."/>
            <person name="Crous P.W."/>
            <person name="Fauchery L."/>
            <person name="Girlanda M."/>
            <person name="Hayes R."/>
            <person name="Keri Z."/>
            <person name="Labutti K."/>
            <person name="Lipzen A."/>
            <person name="Lombard V."/>
            <person name="Magnuson J."/>
            <person name="Maillard F."/>
            <person name="Morin E."/>
            <person name="Murat C."/>
            <person name="Nolan M."/>
            <person name="Ohm R."/>
            <person name="Pangilinan J."/>
            <person name="Pereira M."/>
            <person name="Perotto S."/>
            <person name="Peter M."/>
            <person name="Riley R."/>
            <person name="Sitrit Y."/>
            <person name="Stielow B."/>
            <person name="Szollosi G."/>
            <person name="Zifcakova L."/>
            <person name="Stursova M."/>
            <person name="Spatafora J.W."/>
            <person name="Tedersoo L."/>
            <person name="Vaario L.-M."/>
            <person name="Yamada A."/>
            <person name="Yan M."/>
            <person name="Wang P."/>
            <person name="Xu J."/>
            <person name="Bruns T."/>
            <person name="Baldrian P."/>
            <person name="Vilgalys R."/>
            <person name="Henrissat B."/>
            <person name="Grigoriev I.V."/>
            <person name="Hibbett D."/>
            <person name="Nagy L.G."/>
            <person name="Martin F.M."/>
        </authorList>
    </citation>
    <scope>NUCLEOTIDE SEQUENCE</scope>
    <source>
        <strain evidence="1">P2</strain>
    </source>
</reference>
<sequence>MEAMFALASSCMLLRWLNITQTYLLKAIHIANECHMSFVPKDGPVPVFSGDVHEHITQLSQLIYLENFLFLTRNGVEPKATSRLEEEFRTELEASYPFAFDTCPLIMRTRGILLIRDAIFVLGVYPSQSAMLKDWRTLCSKIINQLQAHTDALQQCLGWFTSIGDKESSDVIWSNCISCLAYLANLYLIIAPTDYPTAPAVESLCDTTLSTLGRLTEAMVIEEYSYFDLLLGMCWKRAMEGFKTRTSLLPVEETTTLVHWWKIVADAYTTYKDKIPDCEPPLLSSLALLEDGRTEDSKYPNLLYSQTRAELGI</sequence>
<evidence type="ECO:0000313" key="1">
    <source>
        <dbReference type="EMBL" id="KAF9654296.1"/>
    </source>
</evidence>
<proteinExistence type="predicted"/>
<accession>A0ACB6ZXV1</accession>
<comment type="caution">
    <text evidence="1">The sequence shown here is derived from an EMBL/GenBank/DDBJ whole genome shotgun (WGS) entry which is preliminary data.</text>
</comment>
<reference evidence="1" key="2">
    <citation type="journal article" date="2020" name="Nat. Commun.">
        <title>Large-scale genome sequencing of mycorrhizal fungi provides insights into the early evolution of symbiotic traits.</title>
        <authorList>
            <person name="Miyauchi S."/>
            <person name="Kiss E."/>
            <person name="Kuo A."/>
            <person name="Drula E."/>
            <person name="Kohler A."/>
            <person name="Sanchez-Garcia M."/>
            <person name="Morin E."/>
            <person name="Andreopoulos B."/>
            <person name="Barry K.W."/>
            <person name="Bonito G."/>
            <person name="Buee M."/>
            <person name="Carver A."/>
            <person name="Chen C."/>
            <person name="Cichocki N."/>
            <person name="Clum A."/>
            <person name="Culley D."/>
            <person name="Crous P.W."/>
            <person name="Fauchery L."/>
            <person name="Girlanda M."/>
            <person name="Hayes R.D."/>
            <person name="Keri Z."/>
            <person name="LaButti K."/>
            <person name="Lipzen A."/>
            <person name="Lombard V."/>
            <person name="Magnuson J."/>
            <person name="Maillard F."/>
            <person name="Murat C."/>
            <person name="Nolan M."/>
            <person name="Ohm R.A."/>
            <person name="Pangilinan J."/>
            <person name="Pereira M.F."/>
            <person name="Perotto S."/>
            <person name="Peter M."/>
            <person name="Pfister S."/>
            <person name="Riley R."/>
            <person name="Sitrit Y."/>
            <person name="Stielow J.B."/>
            <person name="Szollosi G."/>
            <person name="Zifcakova L."/>
            <person name="Stursova M."/>
            <person name="Spatafora J.W."/>
            <person name="Tedersoo L."/>
            <person name="Vaario L.M."/>
            <person name="Yamada A."/>
            <person name="Yan M."/>
            <person name="Wang P."/>
            <person name="Xu J."/>
            <person name="Bruns T."/>
            <person name="Baldrian P."/>
            <person name="Vilgalys R."/>
            <person name="Dunand C."/>
            <person name="Henrissat B."/>
            <person name="Grigoriev I.V."/>
            <person name="Hibbett D."/>
            <person name="Nagy L.G."/>
            <person name="Martin F.M."/>
        </authorList>
    </citation>
    <scope>NUCLEOTIDE SEQUENCE</scope>
    <source>
        <strain evidence="1">P2</strain>
    </source>
</reference>
<organism evidence="1 2">
    <name type="scientific">Thelephora ganbajun</name>
    <name type="common">Ganba fungus</name>
    <dbReference type="NCBI Taxonomy" id="370292"/>
    <lineage>
        <taxon>Eukaryota</taxon>
        <taxon>Fungi</taxon>
        <taxon>Dikarya</taxon>
        <taxon>Basidiomycota</taxon>
        <taxon>Agaricomycotina</taxon>
        <taxon>Agaricomycetes</taxon>
        <taxon>Thelephorales</taxon>
        <taxon>Thelephoraceae</taxon>
        <taxon>Thelephora</taxon>
    </lineage>
</organism>
<gene>
    <name evidence="1" type="ORF">BDM02DRAFT_3106606</name>
</gene>
<protein>
    <submittedName>
        <fullName evidence="1">Uncharacterized protein</fullName>
    </submittedName>
</protein>
<dbReference type="Proteomes" id="UP000886501">
    <property type="component" value="Unassembled WGS sequence"/>
</dbReference>
<dbReference type="EMBL" id="MU117961">
    <property type="protein sequence ID" value="KAF9654296.1"/>
    <property type="molecule type" value="Genomic_DNA"/>
</dbReference>
<evidence type="ECO:0000313" key="2">
    <source>
        <dbReference type="Proteomes" id="UP000886501"/>
    </source>
</evidence>
<keyword evidence="2" id="KW-1185">Reference proteome</keyword>